<dbReference type="HOGENOM" id="CLU_2914874_0_0_7"/>
<dbReference type="KEGG" id="dal:Dalk_2186"/>
<proteinExistence type="predicted"/>
<organism evidence="1 2">
    <name type="scientific">Desulfatibacillum aliphaticivorans</name>
    <dbReference type="NCBI Taxonomy" id="218208"/>
    <lineage>
        <taxon>Bacteria</taxon>
        <taxon>Pseudomonadati</taxon>
        <taxon>Thermodesulfobacteriota</taxon>
        <taxon>Desulfobacteria</taxon>
        <taxon>Desulfobacterales</taxon>
        <taxon>Desulfatibacillaceae</taxon>
        <taxon>Desulfatibacillum</taxon>
    </lineage>
</organism>
<dbReference type="AlphaFoldDB" id="B8FF62"/>
<dbReference type="EMBL" id="CP001322">
    <property type="protein sequence ID" value="ACL03879.1"/>
    <property type="molecule type" value="Genomic_DNA"/>
</dbReference>
<keyword evidence="2" id="KW-1185">Reference proteome</keyword>
<dbReference type="Proteomes" id="UP000000739">
    <property type="component" value="Chromosome"/>
</dbReference>
<sequence length="61" mass="7091">MQIKKGLILGKEAFFENISECRAVRMAICLVQTMRTGLIRIYGVRISIKTDYPQWRGSTWL</sequence>
<evidence type="ECO:0000313" key="2">
    <source>
        <dbReference type="Proteomes" id="UP000000739"/>
    </source>
</evidence>
<name>B8FF62_DESAL</name>
<gene>
    <name evidence="1" type="ordered locus">Dalk_2186</name>
</gene>
<evidence type="ECO:0000313" key="1">
    <source>
        <dbReference type="EMBL" id="ACL03879.1"/>
    </source>
</evidence>
<reference evidence="1 2" key="1">
    <citation type="journal article" date="2012" name="Environ. Microbiol.">
        <title>The genome sequence of Desulfatibacillum alkenivorans AK-01: a blueprint for anaerobic alkane oxidation.</title>
        <authorList>
            <person name="Callaghan A.V."/>
            <person name="Morris B.E."/>
            <person name="Pereira I.A."/>
            <person name="McInerney M.J."/>
            <person name="Austin R.N."/>
            <person name="Groves J.T."/>
            <person name="Kukor J.J."/>
            <person name="Suflita J.M."/>
            <person name="Young L.Y."/>
            <person name="Zylstra G.J."/>
            <person name="Wawrik B."/>
        </authorList>
    </citation>
    <scope>NUCLEOTIDE SEQUENCE [LARGE SCALE GENOMIC DNA]</scope>
    <source>
        <strain evidence="1 2">AK-01</strain>
    </source>
</reference>
<accession>B8FF62</accession>
<protein>
    <submittedName>
        <fullName evidence="1">Uncharacterized protein</fullName>
    </submittedName>
</protein>